<organism evidence="1 2">
    <name type="scientific">Marasmiellus scandens</name>
    <dbReference type="NCBI Taxonomy" id="2682957"/>
    <lineage>
        <taxon>Eukaryota</taxon>
        <taxon>Fungi</taxon>
        <taxon>Dikarya</taxon>
        <taxon>Basidiomycota</taxon>
        <taxon>Agaricomycotina</taxon>
        <taxon>Agaricomycetes</taxon>
        <taxon>Agaricomycetidae</taxon>
        <taxon>Agaricales</taxon>
        <taxon>Marasmiineae</taxon>
        <taxon>Omphalotaceae</taxon>
        <taxon>Marasmiellus</taxon>
    </lineage>
</organism>
<evidence type="ECO:0000313" key="1">
    <source>
        <dbReference type="EMBL" id="KAK7435878.1"/>
    </source>
</evidence>
<name>A0ABR1IPD7_9AGAR</name>
<protein>
    <submittedName>
        <fullName evidence="1">Uncharacterized protein</fullName>
    </submittedName>
</protein>
<reference evidence="1 2" key="1">
    <citation type="submission" date="2024-01" db="EMBL/GenBank/DDBJ databases">
        <title>A draft genome for the cacao thread blight pathogen Marasmiellus scandens.</title>
        <authorList>
            <person name="Baruah I.K."/>
            <person name="Leung J."/>
            <person name="Bukari Y."/>
            <person name="Amoako-Attah I."/>
            <person name="Meinhardt L.W."/>
            <person name="Bailey B.A."/>
            <person name="Cohen S.P."/>
        </authorList>
    </citation>
    <scope>NUCLEOTIDE SEQUENCE [LARGE SCALE GENOMIC DNA]</scope>
    <source>
        <strain evidence="1 2">GH-19</strain>
    </source>
</reference>
<dbReference type="InterPro" id="IPR001680">
    <property type="entry name" value="WD40_rpt"/>
</dbReference>
<dbReference type="Pfam" id="PF00400">
    <property type="entry name" value="WD40"/>
    <property type="match status" value="1"/>
</dbReference>
<gene>
    <name evidence="1" type="ORF">VKT23_019409</name>
</gene>
<dbReference type="SMART" id="SM00320">
    <property type="entry name" value="WD40"/>
    <property type="match status" value="2"/>
</dbReference>
<evidence type="ECO:0000313" key="2">
    <source>
        <dbReference type="Proteomes" id="UP001498398"/>
    </source>
</evidence>
<proteinExistence type="predicted"/>
<dbReference type="EMBL" id="JBANRG010000101">
    <property type="protein sequence ID" value="KAK7435878.1"/>
    <property type="molecule type" value="Genomic_DNA"/>
</dbReference>
<keyword evidence="2" id="KW-1185">Reference proteome</keyword>
<dbReference type="InterPro" id="IPR015943">
    <property type="entry name" value="WD40/YVTN_repeat-like_dom_sf"/>
</dbReference>
<dbReference type="SUPFAM" id="SSF50978">
    <property type="entry name" value="WD40 repeat-like"/>
    <property type="match status" value="1"/>
</dbReference>
<comment type="caution">
    <text evidence="1">The sequence shown here is derived from an EMBL/GenBank/DDBJ whole genome shotgun (WGS) entry which is preliminary data.</text>
</comment>
<sequence length="477" mass="52541">MFSRIPFFESEYKPFITLTGPRNAIKAVSISPDGSFVCAVGYGGVNIWDLKTSQPVATPPLAYDTANPRLVFQSCAWLHFQGINKHVLAFGNSSGELFIWVWNHDQNRFVSGTMQAVDNPEKRAQLEKPGANAVASIDVLEPSVPQGQNGRLATSTGDRIVAVWSLSPNLEITQVFKVDTKEKDAVPRTVKFVCSNQDVYVFARRGGSFWQLQGQTAEVVSLKREGPKEMGSVTVDEEKDLFIAWTGQHAHAYRLTTSEHLRKFEGQTISLSSNPKQVSFAEQGTVVVVGSDIRFYSHAFIRGTEQLLYPFPLSVYVPLFARSDVQVSFQPRITTITETFSTIVPVTEQHTLLQPFTFTETVSTLVGHTETVSVTVSLAETVSTTVEHTKTVSTTITLTETVSTTGVYTKTLSTTLAVTKTISTAISHFITVPVTQEPYTVTQQHWSTITVTPEVLATTPELSLSPAPIDADTYEEF</sequence>
<dbReference type="InterPro" id="IPR036322">
    <property type="entry name" value="WD40_repeat_dom_sf"/>
</dbReference>
<dbReference type="Gene3D" id="2.130.10.10">
    <property type="entry name" value="YVTN repeat-like/Quinoprotein amine dehydrogenase"/>
    <property type="match status" value="1"/>
</dbReference>
<accession>A0ABR1IPD7</accession>
<dbReference type="Proteomes" id="UP001498398">
    <property type="component" value="Unassembled WGS sequence"/>
</dbReference>